<sequence>MPSPTADIFATVAAETRTAYERAGHRLACFADIATEVLARVNPAALDKRALLELALARLNARANRACFHDATNVVPVYADDQFIMTFHMWTDTFGNAHSHRWSGAFQNLSDPVVYVDYGFELGERYDNDLHFGAREQLELSLLERGAVVRVEQDRSIHGFGHTGSPGLTLAVRARSVGGQTLDYWGPGLRLTTTPDDEVAHNVALIGRTLRRLRIHDEQGYRAGLERTLAANGLRACVVLGLDLVSTRPSEAGELADAILTAHDCGPSHTRAIRAALEARAFHQQALGLLEVCDTPRSRLLAALLRFCEDRRQLDRVVAGLDPAAFDLDPAALGERYTELLVRAGTGSLPTGAAGRALARVLVLLIDGRTHAEITADLQSRFHLPEPERSVAAMVATVRDLALTRQLLPCDPP</sequence>
<dbReference type="RefSeq" id="WP_106090374.1">
    <property type="nucleotide sequence ID" value="NZ_PVNL01000063.1"/>
</dbReference>
<evidence type="ECO:0000313" key="2">
    <source>
        <dbReference type="Proteomes" id="UP000238823"/>
    </source>
</evidence>
<dbReference type="AlphaFoldDB" id="A0A2S9YPE9"/>
<evidence type="ECO:0000313" key="1">
    <source>
        <dbReference type="EMBL" id="PRQ06952.1"/>
    </source>
</evidence>
<dbReference type="OrthoDB" id="7056421at2"/>
<protein>
    <submittedName>
        <fullName evidence="1">Uncharacterized protein</fullName>
    </submittedName>
</protein>
<comment type="caution">
    <text evidence="1">The sequence shown here is derived from an EMBL/GenBank/DDBJ whole genome shotgun (WGS) entry which is preliminary data.</text>
</comment>
<dbReference type="EMBL" id="PVNL01000063">
    <property type="protein sequence ID" value="PRQ06952.1"/>
    <property type="molecule type" value="Genomic_DNA"/>
</dbReference>
<reference evidence="1 2" key="1">
    <citation type="submission" date="2018-03" db="EMBL/GenBank/DDBJ databases">
        <title>Draft Genome Sequences of the Obligatory Marine Myxobacteria Enhygromyxa salina SWB007.</title>
        <authorList>
            <person name="Poehlein A."/>
            <person name="Moghaddam J.A."/>
            <person name="Harms H."/>
            <person name="Alanjari M."/>
            <person name="Koenig G.M."/>
            <person name="Daniel R."/>
            <person name="Schaeberle T.F."/>
        </authorList>
    </citation>
    <scope>NUCLEOTIDE SEQUENCE [LARGE SCALE GENOMIC DNA]</scope>
    <source>
        <strain evidence="1 2">SWB007</strain>
    </source>
</reference>
<gene>
    <name evidence="1" type="ORF">ENSA7_33760</name>
</gene>
<proteinExistence type="predicted"/>
<name>A0A2S9YPE9_9BACT</name>
<organism evidence="1 2">
    <name type="scientific">Enhygromyxa salina</name>
    <dbReference type="NCBI Taxonomy" id="215803"/>
    <lineage>
        <taxon>Bacteria</taxon>
        <taxon>Pseudomonadati</taxon>
        <taxon>Myxococcota</taxon>
        <taxon>Polyangia</taxon>
        <taxon>Nannocystales</taxon>
        <taxon>Nannocystaceae</taxon>
        <taxon>Enhygromyxa</taxon>
    </lineage>
</organism>
<accession>A0A2S9YPE9</accession>
<dbReference type="Proteomes" id="UP000238823">
    <property type="component" value="Unassembled WGS sequence"/>
</dbReference>